<evidence type="ECO:0000256" key="2">
    <source>
        <dbReference type="ARBA" id="ARBA00022448"/>
    </source>
</evidence>
<dbReference type="InterPro" id="IPR007272">
    <property type="entry name" value="Sulf_transp_TsuA/YedE"/>
</dbReference>
<comment type="subcellular location">
    <subcellularLocation>
        <location evidence="1">Cell inner membrane</location>
        <topology evidence="1">Multi-pass membrane protein</topology>
    </subcellularLocation>
</comment>
<comment type="caution">
    <text evidence="10">The sequence shown here is derived from an EMBL/GenBank/DDBJ whole genome shotgun (WGS) entry which is preliminary data.</text>
</comment>
<evidence type="ECO:0008006" key="12">
    <source>
        <dbReference type="Google" id="ProtNLM"/>
    </source>
</evidence>
<dbReference type="Proteomes" id="UP000549457">
    <property type="component" value="Unassembled WGS sequence"/>
</dbReference>
<keyword evidence="7 9" id="KW-0472">Membrane</keyword>
<evidence type="ECO:0000313" key="11">
    <source>
        <dbReference type="Proteomes" id="UP000549457"/>
    </source>
</evidence>
<reference evidence="10 11" key="1">
    <citation type="submission" date="2020-08" db="EMBL/GenBank/DDBJ databases">
        <title>Genomic Encyclopedia of Type Strains, Phase IV (KMG-IV): sequencing the most valuable type-strain genomes for metagenomic binning, comparative biology and taxonomic classification.</title>
        <authorList>
            <person name="Goeker M."/>
        </authorList>
    </citation>
    <scope>NUCLEOTIDE SEQUENCE [LARGE SCALE GENOMIC DNA]</scope>
    <source>
        <strain evidence="10 11">DSM 101730</strain>
    </source>
</reference>
<feature type="transmembrane region" description="Helical" evidence="9">
    <location>
        <begin position="201"/>
        <end position="223"/>
    </location>
</feature>
<evidence type="ECO:0000256" key="5">
    <source>
        <dbReference type="ARBA" id="ARBA00022692"/>
    </source>
</evidence>
<keyword evidence="11" id="KW-1185">Reference proteome</keyword>
<feature type="transmembrane region" description="Helical" evidence="9">
    <location>
        <begin position="49"/>
        <end position="71"/>
    </location>
</feature>
<feature type="transmembrane region" description="Helical" evidence="9">
    <location>
        <begin position="6"/>
        <end position="28"/>
    </location>
</feature>
<feature type="transmembrane region" description="Helical" evidence="9">
    <location>
        <begin position="169"/>
        <end position="189"/>
    </location>
</feature>
<dbReference type="GO" id="GO:0005886">
    <property type="term" value="C:plasma membrane"/>
    <property type="evidence" value="ECO:0007669"/>
    <property type="project" value="UniProtKB-SubCell"/>
</dbReference>
<protein>
    <recommendedName>
        <fullName evidence="12">YeeE/YedE family protein</fullName>
    </recommendedName>
</protein>
<feature type="transmembrane region" description="Helical" evidence="9">
    <location>
        <begin position="123"/>
        <end position="149"/>
    </location>
</feature>
<keyword evidence="6 9" id="KW-1133">Transmembrane helix</keyword>
<dbReference type="RefSeq" id="WP_184150271.1">
    <property type="nucleotide sequence ID" value="NZ_JACHFM010000002.1"/>
</dbReference>
<dbReference type="PANTHER" id="PTHR30574:SF1">
    <property type="entry name" value="SULPHUR TRANSPORT DOMAIN-CONTAINING PROTEIN"/>
    <property type="match status" value="1"/>
</dbReference>
<feature type="transmembrane region" description="Helical" evidence="9">
    <location>
        <begin position="243"/>
        <end position="273"/>
    </location>
</feature>
<sequence>MVDVVGAPSLAALIGLLGGIVLGLAARLGRFCTLGAIEDLLYSGSTVRIRMWLLAIGAAIIVTFGAISAGLLRAEDTFYLGQGWSLSGSVFGGLLFGYGMAIAGGCGYGALARLGGGDMRSFVIVLVMGLAAYATLSGPFAELRLLLFARDPMPAVPPGLAHAAARATGLSPVVWGVGAGVAFVLIALWPWRKQRMGTGSAVAGISVGLAIASGWIGTQWLAYESFGAVTVDSHTFSSPLGQTMLYVMTSSGSSLSFGVGSVTGVLVGAFLGSIRRGRFRWEACEDPRELRRQIMGAAMMGCGAVVAAGCSIGQGISAMSLLAFSAPVTLASICLGAAIGLRQLIEGLAPAE</sequence>
<feature type="transmembrane region" description="Helical" evidence="9">
    <location>
        <begin position="322"/>
        <end position="341"/>
    </location>
</feature>
<evidence type="ECO:0000256" key="9">
    <source>
        <dbReference type="SAM" id="Phobius"/>
    </source>
</evidence>
<proteinExistence type="inferred from homology"/>
<evidence type="ECO:0000256" key="3">
    <source>
        <dbReference type="ARBA" id="ARBA00022475"/>
    </source>
</evidence>
<evidence type="ECO:0000256" key="8">
    <source>
        <dbReference type="ARBA" id="ARBA00035655"/>
    </source>
</evidence>
<evidence type="ECO:0000256" key="6">
    <source>
        <dbReference type="ARBA" id="ARBA00022989"/>
    </source>
</evidence>
<dbReference type="Pfam" id="PF04143">
    <property type="entry name" value="Sulf_transp"/>
    <property type="match status" value="1"/>
</dbReference>
<feature type="transmembrane region" description="Helical" evidence="9">
    <location>
        <begin position="91"/>
        <end position="111"/>
    </location>
</feature>
<name>A0A840SP65_9RHOB</name>
<comment type="similarity">
    <text evidence="8">Belongs to the TsuA/YedE (TC 9.B.102) family.</text>
</comment>
<feature type="transmembrane region" description="Helical" evidence="9">
    <location>
        <begin position="294"/>
        <end position="316"/>
    </location>
</feature>
<organism evidence="10 11">
    <name type="scientific">Amaricoccus macauensis</name>
    <dbReference type="NCBI Taxonomy" id="57001"/>
    <lineage>
        <taxon>Bacteria</taxon>
        <taxon>Pseudomonadati</taxon>
        <taxon>Pseudomonadota</taxon>
        <taxon>Alphaproteobacteria</taxon>
        <taxon>Rhodobacterales</taxon>
        <taxon>Paracoccaceae</taxon>
        <taxon>Amaricoccus</taxon>
    </lineage>
</organism>
<keyword evidence="5 9" id="KW-0812">Transmembrane</keyword>
<evidence type="ECO:0000256" key="1">
    <source>
        <dbReference type="ARBA" id="ARBA00004429"/>
    </source>
</evidence>
<accession>A0A840SP65</accession>
<dbReference type="EMBL" id="JACHFM010000002">
    <property type="protein sequence ID" value="MBB5222804.1"/>
    <property type="molecule type" value="Genomic_DNA"/>
</dbReference>
<evidence type="ECO:0000256" key="7">
    <source>
        <dbReference type="ARBA" id="ARBA00023136"/>
    </source>
</evidence>
<evidence type="ECO:0000313" key="10">
    <source>
        <dbReference type="EMBL" id="MBB5222804.1"/>
    </source>
</evidence>
<evidence type="ECO:0000256" key="4">
    <source>
        <dbReference type="ARBA" id="ARBA00022519"/>
    </source>
</evidence>
<keyword evidence="4" id="KW-0997">Cell inner membrane</keyword>
<dbReference type="AlphaFoldDB" id="A0A840SP65"/>
<keyword evidence="2" id="KW-0813">Transport</keyword>
<keyword evidence="3" id="KW-1003">Cell membrane</keyword>
<dbReference type="PANTHER" id="PTHR30574">
    <property type="entry name" value="INNER MEMBRANE PROTEIN YEDE"/>
    <property type="match status" value="1"/>
</dbReference>
<gene>
    <name evidence="10" type="ORF">HNP73_002740</name>
</gene>